<protein>
    <submittedName>
        <fullName evidence="1">Uncharacterized protein</fullName>
    </submittedName>
</protein>
<evidence type="ECO:0000313" key="1">
    <source>
        <dbReference type="EMBL" id="CEK58173.1"/>
    </source>
</evidence>
<dbReference type="AlphaFoldDB" id="A0A0B6YPJ8"/>
<organism evidence="1">
    <name type="scientific">Arion vulgaris</name>
    <dbReference type="NCBI Taxonomy" id="1028688"/>
    <lineage>
        <taxon>Eukaryota</taxon>
        <taxon>Metazoa</taxon>
        <taxon>Spiralia</taxon>
        <taxon>Lophotrochozoa</taxon>
        <taxon>Mollusca</taxon>
        <taxon>Gastropoda</taxon>
        <taxon>Heterobranchia</taxon>
        <taxon>Euthyneura</taxon>
        <taxon>Panpulmonata</taxon>
        <taxon>Eupulmonata</taxon>
        <taxon>Stylommatophora</taxon>
        <taxon>Helicina</taxon>
        <taxon>Arionoidea</taxon>
        <taxon>Arionidae</taxon>
        <taxon>Arion</taxon>
    </lineage>
</organism>
<proteinExistence type="predicted"/>
<dbReference type="PANTHER" id="PTHR21468:SF1">
    <property type="entry name" value="COILED-COIL DOMAIN-CONTAINING PROTEIN 83"/>
    <property type="match status" value="1"/>
</dbReference>
<name>A0A0B6YPJ8_9EUPU</name>
<gene>
    <name evidence="1" type="primary">ORF32223</name>
</gene>
<accession>A0A0B6YPJ8</accession>
<dbReference type="InterPro" id="IPR026702">
    <property type="entry name" value="CCDC83"/>
</dbReference>
<reference evidence="1" key="1">
    <citation type="submission" date="2014-12" db="EMBL/GenBank/DDBJ databases">
        <title>Insight into the proteome of Arion vulgaris.</title>
        <authorList>
            <person name="Aradska J."/>
            <person name="Bulat T."/>
            <person name="Smidak R."/>
            <person name="Sarate P."/>
            <person name="Gangsoo J."/>
            <person name="Sialana F."/>
            <person name="Bilban M."/>
            <person name="Lubec G."/>
        </authorList>
    </citation>
    <scope>NUCLEOTIDE SEQUENCE</scope>
    <source>
        <tissue evidence="1">Skin</tissue>
    </source>
</reference>
<feature type="non-terminal residue" evidence="1">
    <location>
        <position position="1"/>
    </location>
</feature>
<sequence length="75" mass="8666">EYQIGTHESYFFEEDNFEDYLRLGPLELKLLSVTGQKLPLHEVEPASEEESESWNPDTWPVTQVMLKGSLIPEVV</sequence>
<dbReference type="EMBL" id="HACG01011308">
    <property type="protein sequence ID" value="CEK58173.1"/>
    <property type="molecule type" value="Transcribed_RNA"/>
</dbReference>
<dbReference type="PANTHER" id="PTHR21468">
    <property type="entry name" value="HSD9"/>
    <property type="match status" value="1"/>
</dbReference>